<keyword evidence="2" id="KW-1185">Reference proteome</keyword>
<gene>
    <name evidence="1" type="ORF">BpHYR1_026734</name>
</gene>
<evidence type="ECO:0000313" key="2">
    <source>
        <dbReference type="Proteomes" id="UP000276133"/>
    </source>
</evidence>
<dbReference type="Proteomes" id="UP000276133">
    <property type="component" value="Unassembled WGS sequence"/>
</dbReference>
<dbReference type="OrthoDB" id="10535793at2759"/>
<name>A0A3M7RFD3_BRAPC</name>
<dbReference type="EMBL" id="REGN01003494">
    <property type="protein sequence ID" value="RNA22293.1"/>
    <property type="molecule type" value="Genomic_DNA"/>
</dbReference>
<evidence type="ECO:0000313" key="1">
    <source>
        <dbReference type="EMBL" id="RNA22293.1"/>
    </source>
</evidence>
<sequence>MSLFLTQVTAQANRCSSPPDKSSMFRVLSPLSSYSSMIRSKLSLSFLLVNISSTVPLMARGIWSTYCGLMIAFRLSSRILVKKFWSSEPRKNVKMSDQSGGSLNLPKLGFSLPARMFNAVDLPMPFVPTRPRTWPGRGVGKRCSLNEFGPKR</sequence>
<organism evidence="1 2">
    <name type="scientific">Brachionus plicatilis</name>
    <name type="common">Marine rotifer</name>
    <name type="synonym">Brachionus muelleri</name>
    <dbReference type="NCBI Taxonomy" id="10195"/>
    <lineage>
        <taxon>Eukaryota</taxon>
        <taxon>Metazoa</taxon>
        <taxon>Spiralia</taxon>
        <taxon>Gnathifera</taxon>
        <taxon>Rotifera</taxon>
        <taxon>Eurotatoria</taxon>
        <taxon>Monogononta</taxon>
        <taxon>Pseudotrocha</taxon>
        <taxon>Ploima</taxon>
        <taxon>Brachionidae</taxon>
        <taxon>Brachionus</taxon>
    </lineage>
</organism>
<reference evidence="1 2" key="1">
    <citation type="journal article" date="2018" name="Sci. Rep.">
        <title>Genomic signatures of local adaptation to the degree of environmental predictability in rotifers.</title>
        <authorList>
            <person name="Franch-Gras L."/>
            <person name="Hahn C."/>
            <person name="Garcia-Roger E.M."/>
            <person name="Carmona M.J."/>
            <person name="Serra M."/>
            <person name="Gomez A."/>
        </authorList>
    </citation>
    <scope>NUCLEOTIDE SEQUENCE [LARGE SCALE GENOMIC DNA]</scope>
    <source>
        <strain evidence="1">HYR1</strain>
    </source>
</reference>
<proteinExistence type="predicted"/>
<dbReference type="AlphaFoldDB" id="A0A3M7RFD3"/>
<protein>
    <submittedName>
        <fullName evidence="1">Uncharacterized protein</fullName>
    </submittedName>
</protein>
<accession>A0A3M7RFD3</accession>
<comment type="caution">
    <text evidence="1">The sequence shown here is derived from an EMBL/GenBank/DDBJ whole genome shotgun (WGS) entry which is preliminary data.</text>
</comment>